<accession>A0ABS9E252</accession>
<proteinExistence type="predicted"/>
<feature type="transmembrane region" description="Helical" evidence="2">
    <location>
        <begin position="46"/>
        <end position="63"/>
    </location>
</feature>
<dbReference type="Pfam" id="PF10947">
    <property type="entry name" value="DUF2628"/>
    <property type="match status" value="1"/>
</dbReference>
<keyword evidence="2" id="KW-0812">Transmembrane</keyword>
<dbReference type="InterPro" id="IPR024399">
    <property type="entry name" value="DUF2628"/>
</dbReference>
<keyword evidence="4" id="KW-1185">Reference proteome</keyword>
<keyword evidence="2" id="KW-0472">Membrane</keyword>
<feature type="transmembrane region" description="Helical" evidence="2">
    <location>
        <begin position="69"/>
        <end position="86"/>
    </location>
</feature>
<dbReference type="Proteomes" id="UP001201217">
    <property type="component" value="Unassembled WGS sequence"/>
</dbReference>
<evidence type="ECO:0000313" key="3">
    <source>
        <dbReference type="EMBL" id="MCF4096940.1"/>
    </source>
</evidence>
<keyword evidence="2" id="KW-1133">Transmembrane helix</keyword>
<sequence>MRLYSIYEKAVEGDEDELVVVPDKFSWFAAILTPIWCIVHLMWLELLAYVGVAFILGFVTFFVGEDASWWIGIMVAILIGLEAGSIRGRFLERKGYVLKAMVPSSSKDDAAYRYFATRIFAQKHSEPTPPHTAAPASPFAPTPNAGTPGL</sequence>
<evidence type="ECO:0000313" key="4">
    <source>
        <dbReference type="Proteomes" id="UP001201217"/>
    </source>
</evidence>
<evidence type="ECO:0000256" key="1">
    <source>
        <dbReference type="SAM" id="MobiDB-lite"/>
    </source>
</evidence>
<feature type="compositionally biased region" description="Low complexity" evidence="1">
    <location>
        <begin position="133"/>
        <end position="150"/>
    </location>
</feature>
<reference evidence="3 4" key="1">
    <citation type="submission" date="2022-01" db="EMBL/GenBank/DDBJ databases">
        <title>Maritalea mediterranea sp. nov., isolated from marine plastic residues from the Malva-rosa beach (Valencia, Spain).</title>
        <authorList>
            <person name="Vidal-Verdu A."/>
            <person name="Molina-Menor E."/>
            <person name="Pascual J."/>
            <person name="Pereto J."/>
            <person name="Porcar M."/>
        </authorList>
    </citation>
    <scope>NUCLEOTIDE SEQUENCE [LARGE SCALE GENOMIC DNA]</scope>
    <source>
        <strain evidence="3 4">P4.10X</strain>
    </source>
</reference>
<dbReference type="EMBL" id="JAKGTI010000001">
    <property type="protein sequence ID" value="MCF4096940.1"/>
    <property type="molecule type" value="Genomic_DNA"/>
</dbReference>
<feature type="region of interest" description="Disordered" evidence="1">
    <location>
        <begin position="125"/>
        <end position="150"/>
    </location>
</feature>
<protein>
    <submittedName>
        <fullName evidence="3">DUF2628 domain-containing protein</fullName>
    </submittedName>
</protein>
<gene>
    <name evidence="3" type="ORF">L1I42_00385</name>
</gene>
<evidence type="ECO:0000256" key="2">
    <source>
        <dbReference type="SAM" id="Phobius"/>
    </source>
</evidence>
<comment type="caution">
    <text evidence="3">The sequence shown here is derived from an EMBL/GenBank/DDBJ whole genome shotgun (WGS) entry which is preliminary data.</text>
</comment>
<dbReference type="RefSeq" id="WP_236112439.1">
    <property type="nucleotide sequence ID" value="NZ_JAKGTI010000001.1"/>
</dbReference>
<name>A0ABS9E252_9HYPH</name>
<organism evidence="3 4">
    <name type="scientific">Maritalea mediterranea</name>
    <dbReference type="NCBI Taxonomy" id="2909667"/>
    <lineage>
        <taxon>Bacteria</taxon>
        <taxon>Pseudomonadati</taxon>
        <taxon>Pseudomonadota</taxon>
        <taxon>Alphaproteobacteria</taxon>
        <taxon>Hyphomicrobiales</taxon>
        <taxon>Devosiaceae</taxon>
        <taxon>Maritalea</taxon>
    </lineage>
</organism>